<dbReference type="EMBL" id="CP039371">
    <property type="protein sequence ID" value="QCI09974.1"/>
    <property type="molecule type" value="Genomic_DNA"/>
</dbReference>
<protein>
    <submittedName>
        <fullName evidence="1">DUF2817 domain-containing protein</fullName>
    </submittedName>
</protein>
<dbReference type="Gene3D" id="3.40.630.10">
    <property type="entry name" value="Zn peptidases"/>
    <property type="match status" value="1"/>
</dbReference>
<dbReference type="SUPFAM" id="SSF53187">
    <property type="entry name" value="Zn-dependent exopeptidases"/>
    <property type="match status" value="1"/>
</dbReference>
<gene>
    <name evidence="1" type="ORF">E6B08_00355</name>
</gene>
<dbReference type="OrthoDB" id="4014363at2"/>
<sequence>MNPAACFSQTYAQARQKFLNACADRGLAVESHKHPLLGAEGEELAIDVARSGPLDAEHVMLISSGCHGVEGFCGSAVQLALLQDEVFQHQAREARCAVVYLHAANPYGFSWLRRWTHENVDLNRNFRDFSQARSHNPDYPALHSVMIPKRWPVTLANRLHLFSNLLKMGRKRLQKAISSGQHSHPDGLFYTGTAPTWSNVAVRQSVRQHASRCQHLVWVDIHTGLGPKGHGERIYSGPANSPMLERARRWWGEGVRSSQEGQSVSVPLSGLMVYGAMEECAPPTFTALTLEFGTLPGAQVLDALRAEQWLHNNPGTDEPKRQQIKRQLRDAFYVDEAQWKEDVLRQAREVAYQAINGLSQAPSLAQ</sequence>
<dbReference type="AlphaFoldDB" id="A0A4D6X291"/>
<name>A0A4D6X291_PSEPU</name>
<dbReference type="CDD" id="cd06233">
    <property type="entry name" value="M14-like"/>
    <property type="match status" value="1"/>
</dbReference>
<dbReference type="Pfam" id="PF10994">
    <property type="entry name" value="DUF2817"/>
    <property type="match status" value="1"/>
</dbReference>
<evidence type="ECO:0000313" key="1">
    <source>
        <dbReference type="EMBL" id="QCI09974.1"/>
    </source>
</evidence>
<dbReference type="RefSeq" id="WP_136912271.1">
    <property type="nucleotide sequence ID" value="NZ_CP039371.1"/>
</dbReference>
<evidence type="ECO:0000313" key="2">
    <source>
        <dbReference type="Proteomes" id="UP000298551"/>
    </source>
</evidence>
<reference evidence="2" key="1">
    <citation type="submission" date="2019-04" db="EMBL/GenBank/DDBJ databases">
        <title>Genome sequence of Pseudomonas putida 1290, an auxin catabolizing strain.</title>
        <authorList>
            <person name="Laird T.S."/>
            <person name="Leveau J.H.J."/>
        </authorList>
    </citation>
    <scope>NUCLEOTIDE SEQUENCE [LARGE SCALE GENOMIC DNA]</scope>
    <source>
        <strain evidence="2">1290</strain>
    </source>
</reference>
<dbReference type="Proteomes" id="UP000298551">
    <property type="component" value="Chromosome"/>
</dbReference>
<proteinExistence type="predicted"/>
<dbReference type="InterPro" id="IPR021259">
    <property type="entry name" value="DUF2817"/>
</dbReference>
<organism evidence="1 2">
    <name type="scientific">Pseudomonas putida</name>
    <name type="common">Arthrobacter siderocapsulatus</name>
    <dbReference type="NCBI Taxonomy" id="303"/>
    <lineage>
        <taxon>Bacteria</taxon>
        <taxon>Pseudomonadati</taxon>
        <taxon>Pseudomonadota</taxon>
        <taxon>Gammaproteobacteria</taxon>
        <taxon>Pseudomonadales</taxon>
        <taxon>Pseudomonadaceae</taxon>
        <taxon>Pseudomonas</taxon>
    </lineage>
</organism>
<accession>A0A4D6X291</accession>